<dbReference type="RefSeq" id="WP_106364936.1">
    <property type="nucleotide sequence ID" value="NZ_PVTJ01000006.1"/>
</dbReference>
<dbReference type="InterPro" id="IPR021799">
    <property type="entry name" value="PIN-like_prokaryotic"/>
</dbReference>
<evidence type="ECO:0000313" key="2">
    <source>
        <dbReference type="Proteomes" id="UP000238176"/>
    </source>
</evidence>
<dbReference type="PANTHER" id="PTHR39550:SF1">
    <property type="entry name" value="SLL0658 PROTEIN"/>
    <property type="match status" value="1"/>
</dbReference>
<dbReference type="AlphaFoldDB" id="A0A2T0UIG8"/>
<protein>
    <submittedName>
        <fullName evidence="1">Putative nucleic acid-binding protein</fullName>
    </submittedName>
</protein>
<comment type="caution">
    <text evidence="1">The sequence shown here is derived from an EMBL/GenBank/DDBJ whole genome shotgun (WGS) entry which is preliminary data.</text>
</comment>
<organism evidence="1 2">
    <name type="scientific">Glycomyces artemisiae</name>
    <dbReference type="NCBI Taxonomy" id="1076443"/>
    <lineage>
        <taxon>Bacteria</taxon>
        <taxon>Bacillati</taxon>
        <taxon>Actinomycetota</taxon>
        <taxon>Actinomycetes</taxon>
        <taxon>Glycomycetales</taxon>
        <taxon>Glycomycetaceae</taxon>
        <taxon>Glycomyces</taxon>
    </lineage>
</organism>
<dbReference type="OrthoDB" id="3691597at2"/>
<proteinExistence type="predicted"/>
<gene>
    <name evidence="1" type="ORF">B0I28_106159</name>
</gene>
<dbReference type="Proteomes" id="UP000238176">
    <property type="component" value="Unassembled WGS sequence"/>
</dbReference>
<reference evidence="1 2" key="1">
    <citation type="submission" date="2018-03" db="EMBL/GenBank/DDBJ databases">
        <title>Genomic Encyclopedia of Type Strains, Phase III (KMG-III): the genomes of soil and plant-associated and newly described type strains.</title>
        <authorList>
            <person name="Whitman W."/>
        </authorList>
    </citation>
    <scope>NUCLEOTIDE SEQUENCE [LARGE SCALE GENOMIC DNA]</scope>
    <source>
        <strain evidence="1 2">CGMCC 4.7067</strain>
    </source>
</reference>
<sequence length="190" mass="20979">MALSLDINGLVFDTTCLSHFAIADRIDVLGHYVSGVPCYSTTVVLDEIRRGAVKYPQLEAVAGQEWISFQRMDSSVERLTSFVRWTTMFGSQNDRDLGEASVMAVAAELNVTALVDDQAAKRVALQHHGEVHGTLWLLAEVWRVGGATEVQLCNLVNALADSGMRLPCNGTEFPDFVKENKLGRWAKPKR</sequence>
<dbReference type="PANTHER" id="PTHR39550">
    <property type="entry name" value="SLL0658 PROTEIN"/>
    <property type="match status" value="1"/>
</dbReference>
<accession>A0A2T0UIG8</accession>
<keyword evidence="2" id="KW-1185">Reference proteome</keyword>
<dbReference type="EMBL" id="PVTJ01000006">
    <property type="protein sequence ID" value="PRY57739.1"/>
    <property type="molecule type" value="Genomic_DNA"/>
</dbReference>
<name>A0A2T0UIG8_9ACTN</name>
<evidence type="ECO:0000313" key="1">
    <source>
        <dbReference type="EMBL" id="PRY57739.1"/>
    </source>
</evidence>
<dbReference type="Pfam" id="PF11848">
    <property type="entry name" value="DUF3368"/>
    <property type="match status" value="1"/>
</dbReference>